<evidence type="ECO:0000313" key="3">
    <source>
        <dbReference type="EMBL" id="CAF1470884.1"/>
    </source>
</evidence>
<organism evidence="3 4">
    <name type="scientific">Rotaria sordida</name>
    <dbReference type="NCBI Taxonomy" id="392033"/>
    <lineage>
        <taxon>Eukaryota</taxon>
        <taxon>Metazoa</taxon>
        <taxon>Spiralia</taxon>
        <taxon>Gnathifera</taxon>
        <taxon>Rotifera</taxon>
        <taxon>Eurotatoria</taxon>
        <taxon>Bdelloidea</taxon>
        <taxon>Philodinida</taxon>
        <taxon>Philodinidae</taxon>
        <taxon>Rotaria</taxon>
    </lineage>
</organism>
<feature type="transmembrane region" description="Helical" evidence="1">
    <location>
        <begin position="155"/>
        <end position="175"/>
    </location>
</feature>
<evidence type="ECO:0000259" key="2">
    <source>
        <dbReference type="Pfam" id="PF07885"/>
    </source>
</evidence>
<dbReference type="EMBL" id="CAJNOU010005220">
    <property type="protein sequence ID" value="CAF1470884.1"/>
    <property type="molecule type" value="Genomic_DNA"/>
</dbReference>
<protein>
    <recommendedName>
        <fullName evidence="2">Potassium channel domain-containing protein</fullName>
    </recommendedName>
</protein>
<proteinExistence type="predicted"/>
<dbReference type="Proteomes" id="UP000663889">
    <property type="component" value="Unassembled WGS sequence"/>
</dbReference>
<dbReference type="PANTHER" id="PTHR10153">
    <property type="entry name" value="SMALL CONDUCTANCE CALCIUM-ACTIVATED POTASSIUM CHANNEL"/>
    <property type="match status" value="1"/>
</dbReference>
<dbReference type="InterPro" id="IPR013099">
    <property type="entry name" value="K_chnl_dom"/>
</dbReference>
<dbReference type="AlphaFoldDB" id="A0A815R4A5"/>
<dbReference type="GO" id="GO:0016020">
    <property type="term" value="C:membrane"/>
    <property type="evidence" value="ECO:0007669"/>
    <property type="project" value="InterPro"/>
</dbReference>
<keyword evidence="1" id="KW-1133">Transmembrane helix</keyword>
<name>A0A815R4A5_9BILA</name>
<comment type="caution">
    <text evidence="3">The sequence shown here is derived from an EMBL/GenBank/DDBJ whole genome shotgun (WGS) entry which is preliminary data.</text>
</comment>
<dbReference type="CDD" id="cd14498">
    <property type="entry name" value="DSP"/>
    <property type="match status" value="1"/>
</dbReference>
<sequence>MASEKVENPVVDPFNDDLTHCIIPNFLYLGSCRSASSKSELQKLGITHILNCTGSTFKNIYPQLFKYANLNLEDRLDKKGSLLYHIDAGLKFIYSAQEEGGKILTPSISVSPSSYIDIDVALGLPIRDAPLKSFDSLNQVSINFTFLTKIYVEKWPIRCLSIICILIFFIGSWSIRACDYQHAAKHISMVDSMWLFIVTYTTVGYGDLASSTYCGRTVFSITALIGVLVTALLIFVVTKY</sequence>
<reference evidence="3" key="1">
    <citation type="submission" date="2021-02" db="EMBL/GenBank/DDBJ databases">
        <authorList>
            <person name="Nowell W R."/>
        </authorList>
    </citation>
    <scope>NUCLEOTIDE SEQUENCE</scope>
</reference>
<dbReference type="SUPFAM" id="SSF52799">
    <property type="entry name" value="(Phosphotyrosine protein) phosphatases II"/>
    <property type="match status" value="1"/>
</dbReference>
<dbReference type="InterPro" id="IPR015449">
    <property type="entry name" value="K_chnl_Ca-activ_SK"/>
</dbReference>
<dbReference type="InterPro" id="IPR029021">
    <property type="entry name" value="Prot-tyrosine_phosphatase-like"/>
</dbReference>
<dbReference type="Pfam" id="PF07885">
    <property type="entry name" value="Ion_trans_2"/>
    <property type="match status" value="1"/>
</dbReference>
<dbReference type="SUPFAM" id="SSF81324">
    <property type="entry name" value="Voltage-gated potassium channels"/>
    <property type="match status" value="1"/>
</dbReference>
<feature type="domain" description="Potassium channel" evidence="2">
    <location>
        <begin position="164"/>
        <end position="239"/>
    </location>
</feature>
<keyword evidence="1" id="KW-0812">Transmembrane</keyword>
<keyword evidence="1" id="KW-0472">Membrane</keyword>
<dbReference type="Gene3D" id="1.10.287.70">
    <property type="match status" value="1"/>
</dbReference>
<feature type="transmembrane region" description="Helical" evidence="1">
    <location>
        <begin position="218"/>
        <end position="237"/>
    </location>
</feature>
<dbReference type="GO" id="GO:0016286">
    <property type="term" value="F:small conductance calcium-activated potassium channel activity"/>
    <property type="evidence" value="ECO:0007669"/>
    <property type="project" value="InterPro"/>
</dbReference>
<accession>A0A815R4A5</accession>
<feature type="transmembrane region" description="Helical" evidence="1">
    <location>
        <begin position="187"/>
        <end position="206"/>
    </location>
</feature>
<evidence type="ECO:0000313" key="4">
    <source>
        <dbReference type="Proteomes" id="UP000663889"/>
    </source>
</evidence>
<evidence type="ECO:0000256" key="1">
    <source>
        <dbReference type="SAM" id="Phobius"/>
    </source>
</evidence>
<gene>
    <name evidence="3" type="ORF">SEV965_LOCUS34644</name>
</gene>
<dbReference type="Gene3D" id="3.90.190.10">
    <property type="entry name" value="Protein tyrosine phosphatase superfamily"/>
    <property type="match status" value="1"/>
</dbReference>